<evidence type="ECO:0000313" key="7">
    <source>
        <dbReference type="EMBL" id="WMS87861.1"/>
    </source>
</evidence>
<dbReference type="Pfam" id="PF01740">
    <property type="entry name" value="STAS"/>
    <property type="match status" value="1"/>
</dbReference>
<feature type="domain" description="STAS" evidence="6">
    <location>
        <begin position="454"/>
        <end position="574"/>
    </location>
</feature>
<dbReference type="CDD" id="cd07042">
    <property type="entry name" value="STAS_SulP_like_sulfate_transporter"/>
    <property type="match status" value="1"/>
</dbReference>
<accession>A0AA51RUC5</accession>
<dbReference type="KEGG" id="plei:Q9312_02790"/>
<evidence type="ECO:0000256" key="1">
    <source>
        <dbReference type="ARBA" id="ARBA00004141"/>
    </source>
</evidence>
<evidence type="ECO:0000256" key="5">
    <source>
        <dbReference type="SAM" id="Phobius"/>
    </source>
</evidence>
<evidence type="ECO:0000259" key="6">
    <source>
        <dbReference type="PROSITE" id="PS50801"/>
    </source>
</evidence>
<feature type="transmembrane region" description="Helical" evidence="5">
    <location>
        <begin position="134"/>
        <end position="152"/>
    </location>
</feature>
<feature type="transmembrane region" description="Helical" evidence="5">
    <location>
        <begin position="404"/>
        <end position="431"/>
    </location>
</feature>
<dbReference type="NCBIfam" id="TIGR00815">
    <property type="entry name" value="sulP"/>
    <property type="match status" value="1"/>
</dbReference>
<evidence type="ECO:0000256" key="2">
    <source>
        <dbReference type="ARBA" id="ARBA00022692"/>
    </source>
</evidence>
<feature type="transmembrane region" description="Helical" evidence="5">
    <location>
        <begin position="371"/>
        <end position="392"/>
    </location>
</feature>
<dbReference type="PANTHER" id="PTHR11814">
    <property type="entry name" value="SULFATE TRANSPORTER"/>
    <property type="match status" value="1"/>
</dbReference>
<organism evidence="7 8">
    <name type="scientific">Pleionea litopenaei</name>
    <dbReference type="NCBI Taxonomy" id="3070815"/>
    <lineage>
        <taxon>Bacteria</taxon>
        <taxon>Pseudomonadati</taxon>
        <taxon>Pseudomonadota</taxon>
        <taxon>Gammaproteobacteria</taxon>
        <taxon>Oceanospirillales</taxon>
        <taxon>Pleioneaceae</taxon>
        <taxon>Pleionea</taxon>
    </lineage>
</organism>
<feature type="transmembrane region" description="Helical" evidence="5">
    <location>
        <begin position="101"/>
        <end position="122"/>
    </location>
</feature>
<keyword evidence="2 5" id="KW-0812">Transmembrane</keyword>
<comment type="subcellular location">
    <subcellularLocation>
        <location evidence="1">Membrane</location>
        <topology evidence="1">Multi-pass membrane protein</topology>
    </subcellularLocation>
</comment>
<protein>
    <submittedName>
        <fullName evidence="7">Sulfate permease</fullName>
    </submittedName>
</protein>
<dbReference type="InterPro" id="IPR011547">
    <property type="entry name" value="SLC26A/SulP_dom"/>
</dbReference>
<dbReference type="SUPFAM" id="SSF52091">
    <property type="entry name" value="SpoIIaa-like"/>
    <property type="match status" value="1"/>
</dbReference>
<name>A0AA51RUC5_9GAMM</name>
<evidence type="ECO:0000256" key="3">
    <source>
        <dbReference type="ARBA" id="ARBA00022989"/>
    </source>
</evidence>
<reference evidence="7 8" key="1">
    <citation type="submission" date="2023-08" db="EMBL/GenBank/DDBJ databases">
        <title>Pleionea litopenaei sp. nov., isolated from stomach of juvenile Litopenaeus vannamei.</title>
        <authorList>
            <person name="Rho A.M."/>
            <person name="Hwang C.Y."/>
        </authorList>
    </citation>
    <scope>NUCLEOTIDE SEQUENCE [LARGE SCALE GENOMIC DNA]</scope>
    <source>
        <strain evidence="7 8">HL-JVS1</strain>
    </source>
</reference>
<dbReference type="Gene3D" id="3.30.750.24">
    <property type="entry name" value="STAS domain"/>
    <property type="match status" value="1"/>
</dbReference>
<feature type="transmembrane region" description="Helical" evidence="5">
    <location>
        <begin position="26"/>
        <end position="46"/>
    </location>
</feature>
<feature type="transmembrane region" description="Helical" evidence="5">
    <location>
        <begin position="306"/>
        <end position="324"/>
    </location>
</feature>
<dbReference type="InterPro" id="IPR002645">
    <property type="entry name" value="STAS_dom"/>
</dbReference>
<dbReference type="Pfam" id="PF00916">
    <property type="entry name" value="Sulfate_transp"/>
    <property type="match status" value="1"/>
</dbReference>
<evidence type="ECO:0000256" key="4">
    <source>
        <dbReference type="ARBA" id="ARBA00023136"/>
    </source>
</evidence>
<feature type="transmembrane region" description="Helical" evidence="5">
    <location>
        <begin position="344"/>
        <end position="364"/>
    </location>
</feature>
<sequence length="574" mass="61531">MKNLLNWFPVYKQLRVYSRAKAIADLNAAVVVSVMLIPQSLAYAILAGLPPHLGLYASVVPIVVYSLLGSSTALAVGPVAIGSIMTATTLATVTSQGLINYIDGAIVLALLSGLFMFILGLLRFGFVANFLSHSVINGFITASGIIIAVSQIKHLLGVKVSGHAFFDILNQLYHSFTQINFITLALGGGALIYLFVARKYAASFLAKLGVNQSLAAVLAKMAPVIGVMLTTLIVAGFSLNSQDVAIVGEIPKGIANFGLPDVTLDAIQALILPAIFISLIGYVESISVGRTLAAKRNQKIDSNQELIGLGSANIASGLAGAFPITGGFSRSVVNFDAGAETQVAGLFTAVGIALAALFLTPYLYYLPIAMLASTIIIAVLSLVDFSVLKHAWKFSKSDFYSVMSTILITLAFGVEVGVATGIIVSIALYLYKTSRPHIAQIGLIRGTEHFRNIKHFEVEVHPHVISLRIDESLIFSNAIYLENHILDLVNKSLETKHLILHLGAVNSVDLTGMEMLEDINTQLKNKGILLHLSDVKIPIKKLLRKSGFLDLLTGELFLSHYQAYQKISSLNDAI</sequence>
<dbReference type="InterPro" id="IPR036513">
    <property type="entry name" value="STAS_dom_sf"/>
</dbReference>
<feature type="transmembrane region" description="Helical" evidence="5">
    <location>
        <begin position="266"/>
        <end position="285"/>
    </location>
</feature>
<keyword evidence="3 5" id="KW-1133">Transmembrane helix</keyword>
<keyword evidence="4 5" id="KW-0472">Membrane</keyword>
<keyword evidence="8" id="KW-1185">Reference proteome</keyword>
<dbReference type="Proteomes" id="UP001239782">
    <property type="component" value="Chromosome"/>
</dbReference>
<feature type="transmembrane region" description="Helical" evidence="5">
    <location>
        <begin position="217"/>
        <end position="239"/>
    </location>
</feature>
<proteinExistence type="predicted"/>
<evidence type="ECO:0000313" key="8">
    <source>
        <dbReference type="Proteomes" id="UP001239782"/>
    </source>
</evidence>
<dbReference type="RefSeq" id="WP_309203018.1">
    <property type="nucleotide sequence ID" value="NZ_CP133548.1"/>
</dbReference>
<dbReference type="PROSITE" id="PS50801">
    <property type="entry name" value="STAS"/>
    <property type="match status" value="1"/>
</dbReference>
<feature type="transmembrane region" description="Helical" evidence="5">
    <location>
        <begin position="172"/>
        <end position="196"/>
    </location>
</feature>
<dbReference type="AlphaFoldDB" id="A0AA51RUC5"/>
<dbReference type="GO" id="GO:0055085">
    <property type="term" value="P:transmembrane transport"/>
    <property type="evidence" value="ECO:0007669"/>
    <property type="project" value="InterPro"/>
</dbReference>
<dbReference type="GO" id="GO:0016020">
    <property type="term" value="C:membrane"/>
    <property type="evidence" value="ECO:0007669"/>
    <property type="project" value="UniProtKB-SubCell"/>
</dbReference>
<feature type="transmembrane region" description="Helical" evidence="5">
    <location>
        <begin position="53"/>
        <end position="81"/>
    </location>
</feature>
<dbReference type="EMBL" id="CP133548">
    <property type="protein sequence ID" value="WMS87861.1"/>
    <property type="molecule type" value="Genomic_DNA"/>
</dbReference>
<gene>
    <name evidence="7" type="primary">sulP</name>
    <name evidence="7" type="ORF">Q9312_02790</name>
</gene>
<dbReference type="InterPro" id="IPR001902">
    <property type="entry name" value="SLC26A/SulP_fam"/>
</dbReference>